<keyword evidence="3" id="KW-1185">Reference proteome</keyword>
<dbReference type="RefSeq" id="WP_013388645.1">
    <property type="nucleotide sequence ID" value="NC_014633.1"/>
</dbReference>
<dbReference type="HOGENOM" id="CLU_1218436_0_0_0"/>
<dbReference type="Proteomes" id="UP000006875">
    <property type="component" value="Plasmid pILYOP01"/>
</dbReference>
<feature type="transmembrane region" description="Helical" evidence="1">
    <location>
        <begin position="64"/>
        <end position="84"/>
    </location>
</feature>
<dbReference type="OrthoDB" id="1493153at2"/>
<evidence type="ECO:0000256" key="1">
    <source>
        <dbReference type="SAM" id="Phobius"/>
    </source>
</evidence>
<protein>
    <submittedName>
        <fullName evidence="2">Uncharacterized protein</fullName>
    </submittedName>
</protein>
<keyword evidence="2" id="KW-0614">Plasmid</keyword>
<keyword evidence="1" id="KW-1133">Transmembrane helix</keyword>
<gene>
    <name evidence="2" type="ordered locus">Ilyop_2221</name>
</gene>
<feature type="transmembrane region" description="Helical" evidence="1">
    <location>
        <begin position="39"/>
        <end position="58"/>
    </location>
</feature>
<evidence type="ECO:0000313" key="3">
    <source>
        <dbReference type="Proteomes" id="UP000006875"/>
    </source>
</evidence>
<dbReference type="EMBL" id="CP002282">
    <property type="protein sequence ID" value="ADO83984.1"/>
    <property type="molecule type" value="Genomic_DNA"/>
</dbReference>
<geneLocation type="plasmid" evidence="2 3">
    <name>pILYOP01</name>
</geneLocation>
<dbReference type="KEGG" id="ipo:Ilyop_2221"/>
<keyword evidence="1" id="KW-0812">Transmembrane</keyword>
<reference evidence="2 3" key="1">
    <citation type="journal article" date="2010" name="Stand. Genomic Sci.">
        <title>Complete genome sequence of Ilyobacter polytropus type strain (CuHbu1).</title>
        <authorList>
            <person name="Sikorski J."/>
            <person name="Chertkov O."/>
            <person name="Lapidus A."/>
            <person name="Nolan M."/>
            <person name="Lucas S."/>
            <person name="Del Rio T.G."/>
            <person name="Tice H."/>
            <person name="Cheng J.F."/>
            <person name="Tapia R."/>
            <person name="Han C."/>
            <person name="Goodwin L."/>
            <person name="Pitluck S."/>
            <person name="Liolios K."/>
            <person name="Ivanova N."/>
            <person name="Mavromatis K."/>
            <person name="Mikhailova N."/>
            <person name="Pati A."/>
            <person name="Chen A."/>
            <person name="Palaniappan K."/>
            <person name="Land M."/>
            <person name="Hauser L."/>
            <person name="Chang Y.J."/>
            <person name="Jeffries C.D."/>
            <person name="Brambilla E."/>
            <person name="Yasawong M."/>
            <person name="Rohde M."/>
            <person name="Pukall R."/>
            <person name="Spring S."/>
            <person name="Goker M."/>
            <person name="Woyke T."/>
            <person name="Bristow J."/>
            <person name="Eisen J.A."/>
            <person name="Markowitz V."/>
            <person name="Hugenholtz P."/>
            <person name="Kyrpides N.C."/>
            <person name="Klenk H.P."/>
        </authorList>
    </citation>
    <scope>NUCLEOTIDE SEQUENCE [LARGE SCALE GENOMIC DNA]</scope>
    <source>
        <strain evidence="3">ATCC 51220 / DSM 2926 / LMG 16218 / CuHBu1</strain>
        <plasmid evidence="3">pILYOP01</plasmid>
    </source>
</reference>
<name>E3HCK8_ILYPC</name>
<keyword evidence="1" id="KW-0472">Membrane</keyword>
<proteinExistence type="predicted"/>
<organism evidence="2 3">
    <name type="scientific">Ilyobacter polytropus (strain ATCC 51220 / DSM 2926 / LMG 16218 / CuHBu1)</name>
    <dbReference type="NCBI Taxonomy" id="572544"/>
    <lineage>
        <taxon>Bacteria</taxon>
        <taxon>Fusobacteriati</taxon>
        <taxon>Fusobacteriota</taxon>
        <taxon>Fusobacteriia</taxon>
        <taxon>Fusobacteriales</taxon>
        <taxon>Fusobacteriaceae</taxon>
        <taxon>Ilyobacter</taxon>
    </lineage>
</organism>
<accession>E3HCK8</accession>
<evidence type="ECO:0000313" key="2">
    <source>
        <dbReference type="EMBL" id="ADO83984.1"/>
    </source>
</evidence>
<dbReference type="AlphaFoldDB" id="E3HCK8"/>
<sequence length="227" mass="26937">MIEYTERKLNDEDIKYINKKYKLQEKRLIFINEKVMKYLPFYSALFTVCAIVFFMLIYKKIDNFFLLLTGTFLIFSPFVIYKLIKTFIKNTLLQDKLHQIMDDILEKDTAKVIHCISSKMIEFEEIEDEGAQYLFQVEENKIFHISGQEFYETSLFPCNDFELITIMGPEKDQILDFHIHCIGHKLSPIMTVPRDVKKEYVDKICELPEIIEGNIENLDSVMNIIIN</sequence>